<evidence type="ECO:0000256" key="3">
    <source>
        <dbReference type="ARBA" id="ARBA00022741"/>
    </source>
</evidence>
<keyword evidence="5" id="KW-0813">Transport</keyword>
<organism evidence="7 8">
    <name type="scientific">Senna tora</name>
    <dbReference type="NCBI Taxonomy" id="362788"/>
    <lineage>
        <taxon>Eukaryota</taxon>
        <taxon>Viridiplantae</taxon>
        <taxon>Streptophyta</taxon>
        <taxon>Embryophyta</taxon>
        <taxon>Tracheophyta</taxon>
        <taxon>Spermatophyta</taxon>
        <taxon>Magnoliopsida</taxon>
        <taxon>eudicotyledons</taxon>
        <taxon>Gunneridae</taxon>
        <taxon>Pentapetalae</taxon>
        <taxon>rosids</taxon>
        <taxon>fabids</taxon>
        <taxon>Fabales</taxon>
        <taxon>Fabaceae</taxon>
        <taxon>Caesalpinioideae</taxon>
        <taxon>Cassia clade</taxon>
        <taxon>Senna</taxon>
    </lineage>
</organism>
<dbReference type="InterPro" id="IPR024156">
    <property type="entry name" value="Small_GTPase_ARF"/>
</dbReference>
<evidence type="ECO:0000256" key="4">
    <source>
        <dbReference type="ARBA" id="ARBA00022892"/>
    </source>
</evidence>
<evidence type="ECO:0000256" key="6">
    <source>
        <dbReference type="ARBA" id="ARBA00023134"/>
    </source>
</evidence>
<gene>
    <name evidence="7" type="ORF">G2W53_020542</name>
</gene>
<keyword evidence="2" id="KW-0519">Myristate</keyword>
<dbReference type="GO" id="GO:0015031">
    <property type="term" value="P:protein transport"/>
    <property type="evidence" value="ECO:0007669"/>
    <property type="project" value="UniProtKB-KW"/>
</dbReference>
<reference evidence="7" key="1">
    <citation type="submission" date="2020-09" db="EMBL/GenBank/DDBJ databases">
        <title>Genome-Enabled Discovery of Anthraquinone Biosynthesis in Senna tora.</title>
        <authorList>
            <person name="Kang S.-H."/>
            <person name="Pandey R.P."/>
            <person name="Lee C.-M."/>
            <person name="Sim J.-S."/>
            <person name="Jeong J.-T."/>
            <person name="Choi B.-S."/>
            <person name="Jung M."/>
            <person name="Ginzburg D."/>
            <person name="Zhao K."/>
            <person name="Won S.Y."/>
            <person name="Oh T.-J."/>
            <person name="Yu Y."/>
            <person name="Kim N.-H."/>
            <person name="Lee O.R."/>
            <person name="Lee T.-H."/>
            <person name="Bashyal P."/>
            <person name="Kim T.-S."/>
            <person name="Lee W.-H."/>
            <person name="Kawkins C."/>
            <person name="Kim C.-K."/>
            <person name="Kim J.S."/>
            <person name="Ahn B.O."/>
            <person name="Rhee S.Y."/>
            <person name="Sohng J.K."/>
        </authorList>
    </citation>
    <scope>NUCLEOTIDE SEQUENCE</scope>
    <source>
        <tissue evidence="7">Leaf</tissue>
    </source>
</reference>
<keyword evidence="2" id="KW-0449">Lipoprotein</keyword>
<dbReference type="EMBL" id="JAAIUW010000006">
    <property type="protein sequence ID" value="KAF7829378.1"/>
    <property type="molecule type" value="Genomic_DNA"/>
</dbReference>
<keyword evidence="5" id="KW-0653">Protein transport</keyword>
<dbReference type="GO" id="GO:0005525">
    <property type="term" value="F:GTP binding"/>
    <property type="evidence" value="ECO:0007669"/>
    <property type="project" value="UniProtKB-KW"/>
</dbReference>
<keyword evidence="3" id="KW-0547">Nucleotide-binding</keyword>
<dbReference type="SUPFAM" id="SSF52540">
    <property type="entry name" value="P-loop containing nucleoside triphosphate hydrolases"/>
    <property type="match status" value="1"/>
</dbReference>
<dbReference type="Gene3D" id="3.40.50.300">
    <property type="entry name" value="P-loop containing nucleotide triphosphate hydrolases"/>
    <property type="match status" value="1"/>
</dbReference>
<evidence type="ECO:0000256" key="1">
    <source>
        <dbReference type="ARBA" id="ARBA00010290"/>
    </source>
</evidence>
<name>A0A834TVM8_9FABA</name>
<sequence length="106" mass="12347">MADFWMRILSGLEKVKYKKITFYAWDIEGKYKIGPIWRHQLLMASHRDYDALVHTKISILANKNDLPGAMNKAEIADRLNLEVISQPWMNAVRSGTPFLKPRVNIF</sequence>
<comment type="similarity">
    <text evidence="1">Belongs to the small GTPase superfamily. Arf family.</text>
</comment>
<evidence type="ECO:0000256" key="5">
    <source>
        <dbReference type="ARBA" id="ARBA00022927"/>
    </source>
</evidence>
<dbReference type="AlphaFoldDB" id="A0A834TVM8"/>
<keyword evidence="8" id="KW-1185">Reference proteome</keyword>
<accession>A0A834TVM8</accession>
<evidence type="ECO:0000313" key="7">
    <source>
        <dbReference type="EMBL" id="KAF7829378.1"/>
    </source>
</evidence>
<keyword evidence="6" id="KW-0342">GTP-binding</keyword>
<protein>
    <submittedName>
        <fullName evidence="7">Putative ADP-ribosylation factor</fullName>
    </submittedName>
</protein>
<evidence type="ECO:0000256" key="2">
    <source>
        <dbReference type="ARBA" id="ARBA00022707"/>
    </source>
</evidence>
<dbReference type="Proteomes" id="UP000634136">
    <property type="component" value="Unassembled WGS sequence"/>
</dbReference>
<proteinExistence type="inferred from homology"/>
<evidence type="ECO:0000313" key="8">
    <source>
        <dbReference type="Proteomes" id="UP000634136"/>
    </source>
</evidence>
<dbReference type="GO" id="GO:0016192">
    <property type="term" value="P:vesicle-mediated transport"/>
    <property type="evidence" value="ECO:0007669"/>
    <property type="project" value="UniProtKB-KW"/>
</dbReference>
<keyword evidence="4" id="KW-0931">ER-Golgi transport</keyword>
<comment type="caution">
    <text evidence="7">The sequence shown here is derived from an EMBL/GenBank/DDBJ whole genome shotgun (WGS) entry which is preliminary data.</text>
</comment>
<dbReference type="InterPro" id="IPR027417">
    <property type="entry name" value="P-loop_NTPase"/>
</dbReference>
<dbReference type="PANTHER" id="PTHR11711">
    <property type="entry name" value="ADP RIBOSYLATION FACTOR-RELATED"/>
    <property type="match status" value="1"/>
</dbReference>